<comment type="cofactor">
    <cofactor evidence="4">
        <name>Zn(2+)</name>
        <dbReference type="ChEBI" id="CHEBI:29105"/>
    </cofactor>
</comment>
<dbReference type="InterPro" id="IPR002328">
    <property type="entry name" value="ADH_Zn_CS"/>
</dbReference>
<accession>A0A0C3HSW0</accession>
<dbReference type="STRING" id="913774.A0A0C3HSW0"/>
<dbReference type="InterPro" id="IPR011032">
    <property type="entry name" value="GroES-like_sf"/>
</dbReference>
<dbReference type="GO" id="GO:0016491">
    <property type="term" value="F:oxidoreductase activity"/>
    <property type="evidence" value="ECO:0007669"/>
    <property type="project" value="UniProtKB-KW"/>
</dbReference>
<proteinExistence type="inferred from homology"/>
<dbReference type="Pfam" id="PF00107">
    <property type="entry name" value="ADH_zinc_N"/>
    <property type="match status" value="1"/>
</dbReference>
<evidence type="ECO:0000256" key="2">
    <source>
        <dbReference type="ARBA" id="ARBA00022833"/>
    </source>
</evidence>
<sequence length="366" mass="40063">MSKSMLAVRAHQGSTDIHLDNVPIPAPGPQDVLIKVASAGLVPGPIKMLERGRLRLLPTILGHEVAGTIEAVGSEVDSSKVGDRVRMHPNLTCRKCKHCLNDREQMCNQAAIIGFNGFGKAKMPLYEQYHDGGLGEYMVVPHWLVDKLPENVSFDVAAKVHDVGSAMRALKCANLEPDSTIVVTAPTGAMGTSILKLAEHFAIRRVILIGRSRERLEAVRHLTKVSTDIVVLEELGPDWVLTNGLKQKLLELAPDGVDAILDFMPSGQDIWQSMGALATNGTLVHMGGNVATLPYPVAIMMFNCWKFVGTRGNTRSDTDQVLRWLADGRLNVDDLITHKYKLSEVREGITDLQSRSSPIWMSVVNI</sequence>
<dbReference type="InterPro" id="IPR020843">
    <property type="entry name" value="ER"/>
</dbReference>
<evidence type="ECO:0000313" key="6">
    <source>
        <dbReference type="EMBL" id="KIN05347.1"/>
    </source>
</evidence>
<protein>
    <recommendedName>
        <fullName evidence="5">Enoyl reductase (ER) domain-containing protein</fullName>
    </recommendedName>
</protein>
<keyword evidence="2 4" id="KW-0862">Zinc</keyword>
<dbReference type="InterPro" id="IPR013149">
    <property type="entry name" value="ADH-like_C"/>
</dbReference>
<comment type="similarity">
    <text evidence="4">Belongs to the zinc-containing alcohol dehydrogenase family.</text>
</comment>
<gene>
    <name evidence="6" type="ORF">OIDMADRAFT_25908</name>
</gene>
<dbReference type="Gene3D" id="3.90.180.10">
    <property type="entry name" value="Medium-chain alcohol dehydrogenases, catalytic domain"/>
    <property type="match status" value="1"/>
</dbReference>
<evidence type="ECO:0000256" key="3">
    <source>
        <dbReference type="ARBA" id="ARBA00023002"/>
    </source>
</evidence>
<reference evidence="6 7" key="1">
    <citation type="submission" date="2014-04" db="EMBL/GenBank/DDBJ databases">
        <authorList>
            <consortium name="DOE Joint Genome Institute"/>
            <person name="Kuo A."/>
            <person name="Martino E."/>
            <person name="Perotto S."/>
            <person name="Kohler A."/>
            <person name="Nagy L.G."/>
            <person name="Floudas D."/>
            <person name="Copeland A."/>
            <person name="Barry K.W."/>
            <person name="Cichocki N."/>
            <person name="Veneault-Fourrey C."/>
            <person name="LaButti K."/>
            <person name="Lindquist E.A."/>
            <person name="Lipzen A."/>
            <person name="Lundell T."/>
            <person name="Morin E."/>
            <person name="Murat C."/>
            <person name="Sun H."/>
            <person name="Tunlid A."/>
            <person name="Henrissat B."/>
            <person name="Grigoriev I.V."/>
            <person name="Hibbett D.S."/>
            <person name="Martin F."/>
            <person name="Nordberg H.P."/>
            <person name="Cantor M.N."/>
            <person name="Hua S.X."/>
        </authorList>
    </citation>
    <scope>NUCLEOTIDE SEQUENCE [LARGE SCALE GENOMIC DNA]</scope>
    <source>
        <strain evidence="6 7">Zn</strain>
    </source>
</reference>
<keyword evidence="7" id="KW-1185">Reference proteome</keyword>
<reference evidence="7" key="2">
    <citation type="submission" date="2015-01" db="EMBL/GenBank/DDBJ databases">
        <title>Evolutionary Origins and Diversification of the Mycorrhizal Mutualists.</title>
        <authorList>
            <consortium name="DOE Joint Genome Institute"/>
            <consortium name="Mycorrhizal Genomics Consortium"/>
            <person name="Kohler A."/>
            <person name="Kuo A."/>
            <person name="Nagy L.G."/>
            <person name="Floudas D."/>
            <person name="Copeland A."/>
            <person name="Barry K.W."/>
            <person name="Cichocki N."/>
            <person name="Veneault-Fourrey C."/>
            <person name="LaButti K."/>
            <person name="Lindquist E.A."/>
            <person name="Lipzen A."/>
            <person name="Lundell T."/>
            <person name="Morin E."/>
            <person name="Murat C."/>
            <person name="Riley R."/>
            <person name="Ohm R."/>
            <person name="Sun H."/>
            <person name="Tunlid A."/>
            <person name="Henrissat B."/>
            <person name="Grigoriev I.V."/>
            <person name="Hibbett D.S."/>
            <person name="Martin F."/>
        </authorList>
    </citation>
    <scope>NUCLEOTIDE SEQUENCE [LARGE SCALE GENOMIC DNA]</scope>
    <source>
        <strain evidence="7">Zn</strain>
    </source>
</reference>
<dbReference type="PANTHER" id="PTHR43401:SF2">
    <property type="entry name" value="L-THREONINE 3-DEHYDROGENASE"/>
    <property type="match status" value="1"/>
</dbReference>
<dbReference type="OrthoDB" id="1879366at2759"/>
<keyword evidence="1 4" id="KW-0479">Metal-binding</keyword>
<dbReference type="AlphaFoldDB" id="A0A0C3HSW0"/>
<dbReference type="InParanoid" id="A0A0C3HSW0"/>
<name>A0A0C3HSW0_OIDMZ</name>
<evidence type="ECO:0000256" key="4">
    <source>
        <dbReference type="RuleBase" id="RU361277"/>
    </source>
</evidence>
<dbReference type="SMART" id="SM00829">
    <property type="entry name" value="PKS_ER"/>
    <property type="match status" value="1"/>
</dbReference>
<evidence type="ECO:0000256" key="1">
    <source>
        <dbReference type="ARBA" id="ARBA00022723"/>
    </source>
</evidence>
<dbReference type="HOGENOM" id="CLU_026673_11_0_1"/>
<feature type="domain" description="Enoyl reductase (ER)" evidence="5">
    <location>
        <begin position="13"/>
        <end position="359"/>
    </location>
</feature>
<evidence type="ECO:0000259" key="5">
    <source>
        <dbReference type="SMART" id="SM00829"/>
    </source>
</evidence>
<dbReference type="GO" id="GO:0008270">
    <property type="term" value="F:zinc ion binding"/>
    <property type="evidence" value="ECO:0007669"/>
    <property type="project" value="InterPro"/>
</dbReference>
<dbReference type="InterPro" id="IPR036291">
    <property type="entry name" value="NAD(P)-bd_dom_sf"/>
</dbReference>
<dbReference type="InterPro" id="IPR013154">
    <property type="entry name" value="ADH-like_N"/>
</dbReference>
<dbReference type="Pfam" id="PF08240">
    <property type="entry name" value="ADH_N"/>
    <property type="match status" value="1"/>
</dbReference>
<dbReference type="PROSITE" id="PS00059">
    <property type="entry name" value="ADH_ZINC"/>
    <property type="match status" value="1"/>
</dbReference>
<dbReference type="SUPFAM" id="SSF50129">
    <property type="entry name" value="GroES-like"/>
    <property type="match status" value="1"/>
</dbReference>
<dbReference type="EMBL" id="KN832872">
    <property type="protein sequence ID" value="KIN05347.1"/>
    <property type="molecule type" value="Genomic_DNA"/>
</dbReference>
<dbReference type="SUPFAM" id="SSF51735">
    <property type="entry name" value="NAD(P)-binding Rossmann-fold domains"/>
    <property type="match status" value="1"/>
</dbReference>
<evidence type="ECO:0000313" key="7">
    <source>
        <dbReference type="Proteomes" id="UP000054321"/>
    </source>
</evidence>
<dbReference type="Proteomes" id="UP000054321">
    <property type="component" value="Unassembled WGS sequence"/>
</dbReference>
<dbReference type="PANTHER" id="PTHR43401">
    <property type="entry name" value="L-THREONINE 3-DEHYDROGENASE"/>
    <property type="match status" value="1"/>
</dbReference>
<keyword evidence="3" id="KW-0560">Oxidoreductase</keyword>
<dbReference type="InterPro" id="IPR050129">
    <property type="entry name" value="Zn_alcohol_dh"/>
</dbReference>
<organism evidence="6 7">
    <name type="scientific">Oidiodendron maius (strain Zn)</name>
    <dbReference type="NCBI Taxonomy" id="913774"/>
    <lineage>
        <taxon>Eukaryota</taxon>
        <taxon>Fungi</taxon>
        <taxon>Dikarya</taxon>
        <taxon>Ascomycota</taxon>
        <taxon>Pezizomycotina</taxon>
        <taxon>Leotiomycetes</taxon>
        <taxon>Leotiomycetes incertae sedis</taxon>
        <taxon>Myxotrichaceae</taxon>
        <taxon>Oidiodendron</taxon>
    </lineage>
</organism>